<name>A0A7S1MIG7_NEODS</name>
<evidence type="ECO:0000259" key="4">
    <source>
        <dbReference type="Pfam" id="PF08241"/>
    </source>
</evidence>
<dbReference type="GO" id="GO:0032981">
    <property type="term" value="P:mitochondrial respiratory chain complex I assembly"/>
    <property type="evidence" value="ECO:0007669"/>
    <property type="project" value="TreeGrafter"/>
</dbReference>
<dbReference type="GO" id="GO:0008757">
    <property type="term" value="F:S-adenosylmethionine-dependent methyltransferase activity"/>
    <property type="evidence" value="ECO:0007669"/>
    <property type="project" value="InterPro"/>
</dbReference>
<reference evidence="5" key="1">
    <citation type="submission" date="2021-01" db="EMBL/GenBank/DDBJ databases">
        <authorList>
            <person name="Corre E."/>
            <person name="Pelletier E."/>
            <person name="Niang G."/>
            <person name="Scheremetjew M."/>
            <person name="Finn R."/>
            <person name="Kale V."/>
            <person name="Holt S."/>
            <person name="Cochrane G."/>
            <person name="Meng A."/>
            <person name="Brown T."/>
            <person name="Cohen L."/>
        </authorList>
    </citation>
    <scope>NUCLEOTIDE SEQUENCE</scope>
    <source>
        <strain evidence="5">CCAP 1951/1</strain>
    </source>
</reference>
<dbReference type="GO" id="GO:0032259">
    <property type="term" value="P:methylation"/>
    <property type="evidence" value="ECO:0007669"/>
    <property type="project" value="UniProtKB-KW"/>
</dbReference>
<dbReference type="InterPro" id="IPR013216">
    <property type="entry name" value="Methyltransf_11"/>
</dbReference>
<feature type="compositionally biased region" description="Basic and acidic residues" evidence="3">
    <location>
        <begin position="350"/>
        <end position="367"/>
    </location>
</feature>
<sequence>MPSPIQMTRTSPTRVLDAKLFDRVMNAQHRASLVPSRCFLHRKLAEQMMDRRSFVKRETPVVLEVGAHSGWFLREMVRQKKFFGCKQYIQTDTSEEALNRIYNDVKDELPAGMEFVQICCDEEEPGALGIPSRSVDMAVSNLSLHWANELEPTLINIRNALKRDAFLLASILGGNTLYELRSAFTLTDLEVRGGVSPHVSPMLDGAGVSELVMQSGFALPNIDMDRYVLSYESPFHLMEHLRDMGETACHLQRTAFLGRSSLTAMASVYERLYAKDGLCPATFEVFHTIAWSPSPTQPKPLERGSAQVSLTQVTTTLHREFQQALVDSSKKPDDVELQRKAEELYARLQEAMKEEQEGRGMETDIDKQLAASKSKHKQPAPPERNR</sequence>
<gene>
    <name evidence="5" type="ORF">NDES1114_LOCUS23305</name>
</gene>
<evidence type="ECO:0000256" key="2">
    <source>
        <dbReference type="ARBA" id="ARBA00022679"/>
    </source>
</evidence>
<dbReference type="Pfam" id="PF08241">
    <property type="entry name" value="Methyltransf_11"/>
    <property type="match status" value="1"/>
</dbReference>
<evidence type="ECO:0000313" key="5">
    <source>
        <dbReference type="EMBL" id="CAD9132592.1"/>
    </source>
</evidence>
<keyword evidence="1" id="KW-0489">Methyltransferase</keyword>
<dbReference type="InterPro" id="IPR050602">
    <property type="entry name" value="Malonyl-ACP_OMT"/>
</dbReference>
<feature type="domain" description="Methyltransferase type 11" evidence="4">
    <location>
        <begin position="63"/>
        <end position="168"/>
    </location>
</feature>
<dbReference type="PANTHER" id="PTHR13090:SF1">
    <property type="entry name" value="ARGININE-HYDROXYLASE NDUFAF5, MITOCHONDRIAL"/>
    <property type="match status" value="1"/>
</dbReference>
<keyword evidence="2" id="KW-0808">Transferase</keyword>
<dbReference type="InterPro" id="IPR029063">
    <property type="entry name" value="SAM-dependent_MTases_sf"/>
</dbReference>
<accession>A0A7S1MIG7</accession>
<dbReference type="Gene3D" id="3.40.50.150">
    <property type="entry name" value="Vaccinia Virus protein VP39"/>
    <property type="match status" value="1"/>
</dbReference>
<dbReference type="CDD" id="cd02440">
    <property type="entry name" value="AdoMet_MTases"/>
    <property type="match status" value="1"/>
</dbReference>
<dbReference type="GO" id="GO:0005739">
    <property type="term" value="C:mitochondrion"/>
    <property type="evidence" value="ECO:0007669"/>
    <property type="project" value="TreeGrafter"/>
</dbReference>
<dbReference type="AlphaFoldDB" id="A0A7S1MIG7"/>
<evidence type="ECO:0000256" key="3">
    <source>
        <dbReference type="SAM" id="MobiDB-lite"/>
    </source>
</evidence>
<dbReference type="EMBL" id="HBGF01034768">
    <property type="protein sequence ID" value="CAD9132592.1"/>
    <property type="molecule type" value="Transcribed_RNA"/>
</dbReference>
<feature type="region of interest" description="Disordered" evidence="3">
    <location>
        <begin position="350"/>
        <end position="386"/>
    </location>
</feature>
<dbReference type="PANTHER" id="PTHR13090">
    <property type="entry name" value="ARGININE-HYDROXYLASE NDUFAF5, MITOCHONDRIAL"/>
    <property type="match status" value="1"/>
</dbReference>
<organism evidence="5">
    <name type="scientific">Neobodo designis</name>
    <name type="common">Flagellated protozoan</name>
    <name type="synonym">Bodo designis</name>
    <dbReference type="NCBI Taxonomy" id="312471"/>
    <lineage>
        <taxon>Eukaryota</taxon>
        <taxon>Discoba</taxon>
        <taxon>Euglenozoa</taxon>
        <taxon>Kinetoplastea</taxon>
        <taxon>Metakinetoplastina</taxon>
        <taxon>Neobodonida</taxon>
        <taxon>Neobodo</taxon>
    </lineage>
</organism>
<evidence type="ECO:0000256" key="1">
    <source>
        <dbReference type="ARBA" id="ARBA00022603"/>
    </source>
</evidence>
<dbReference type="SUPFAM" id="SSF53335">
    <property type="entry name" value="S-adenosyl-L-methionine-dependent methyltransferases"/>
    <property type="match status" value="1"/>
</dbReference>
<proteinExistence type="predicted"/>
<protein>
    <recommendedName>
        <fullName evidence="4">Methyltransferase type 11 domain-containing protein</fullName>
    </recommendedName>
</protein>